<evidence type="ECO:0008006" key="2">
    <source>
        <dbReference type="Google" id="ProtNLM"/>
    </source>
</evidence>
<dbReference type="AlphaFoldDB" id="A0A6H1ZX26"/>
<sequence>MSEINCPMEECFYNKNKKCTRDNVSLKWRLAAKLDKGSIVFMECLDMEILEPKED</sequence>
<reference evidence="1" key="1">
    <citation type="submission" date="2020-03" db="EMBL/GenBank/DDBJ databases">
        <title>The deep terrestrial virosphere.</title>
        <authorList>
            <person name="Holmfeldt K."/>
            <person name="Nilsson E."/>
            <person name="Simone D."/>
            <person name="Lopez-Fernandez M."/>
            <person name="Wu X."/>
            <person name="de Brujin I."/>
            <person name="Lundin D."/>
            <person name="Andersson A."/>
            <person name="Bertilsson S."/>
            <person name="Dopson M."/>
        </authorList>
    </citation>
    <scope>NUCLEOTIDE SEQUENCE</scope>
    <source>
        <strain evidence="1">TM448A02342</strain>
    </source>
</reference>
<dbReference type="EMBL" id="MT144295">
    <property type="protein sequence ID" value="QJA51877.1"/>
    <property type="molecule type" value="Genomic_DNA"/>
</dbReference>
<name>A0A6H1ZX26_9ZZZZ</name>
<evidence type="ECO:0000313" key="1">
    <source>
        <dbReference type="EMBL" id="QJA51877.1"/>
    </source>
</evidence>
<accession>A0A6H1ZX26</accession>
<gene>
    <name evidence="1" type="ORF">TM448A02342_0005</name>
</gene>
<proteinExistence type="predicted"/>
<organism evidence="1">
    <name type="scientific">viral metagenome</name>
    <dbReference type="NCBI Taxonomy" id="1070528"/>
    <lineage>
        <taxon>unclassified sequences</taxon>
        <taxon>metagenomes</taxon>
        <taxon>organismal metagenomes</taxon>
    </lineage>
</organism>
<protein>
    <recommendedName>
        <fullName evidence="2">DUF1540 domain-containing protein</fullName>
    </recommendedName>
</protein>